<dbReference type="InterPro" id="IPR036388">
    <property type="entry name" value="WH-like_DNA-bd_sf"/>
</dbReference>
<protein>
    <submittedName>
        <fullName evidence="2">MarR family transcriptional regulator</fullName>
    </submittedName>
</protein>
<organism evidence="2 3">
    <name type="scientific">Janthinobacterium lividum</name>
    <dbReference type="NCBI Taxonomy" id="29581"/>
    <lineage>
        <taxon>Bacteria</taxon>
        <taxon>Pseudomonadati</taxon>
        <taxon>Pseudomonadota</taxon>
        <taxon>Betaproteobacteria</taxon>
        <taxon>Burkholderiales</taxon>
        <taxon>Oxalobacteraceae</taxon>
        <taxon>Janthinobacterium</taxon>
    </lineage>
</organism>
<evidence type="ECO:0000313" key="2">
    <source>
        <dbReference type="EMBL" id="MDQ4624531.1"/>
    </source>
</evidence>
<dbReference type="InterPro" id="IPR000835">
    <property type="entry name" value="HTH_MarR-typ"/>
</dbReference>
<dbReference type="PANTHER" id="PTHR33164:SF13">
    <property type="entry name" value="4-HYDROXYPHENYLACETATE CATABOLISM PROTEIN"/>
    <property type="match status" value="1"/>
</dbReference>
<dbReference type="PANTHER" id="PTHR33164">
    <property type="entry name" value="TRANSCRIPTIONAL REGULATOR, MARR FAMILY"/>
    <property type="match status" value="1"/>
</dbReference>
<name>A0ABU0XPX7_9BURK</name>
<dbReference type="EMBL" id="JAVFKP010000001">
    <property type="protein sequence ID" value="MDQ4624531.1"/>
    <property type="molecule type" value="Genomic_DNA"/>
</dbReference>
<dbReference type="SUPFAM" id="SSF46785">
    <property type="entry name" value="Winged helix' DNA-binding domain"/>
    <property type="match status" value="1"/>
</dbReference>
<gene>
    <name evidence="2" type="ORF">RB624_01395</name>
</gene>
<dbReference type="InterPro" id="IPR039422">
    <property type="entry name" value="MarR/SlyA-like"/>
</dbReference>
<comment type="caution">
    <text evidence="2">The sequence shown here is derived from an EMBL/GenBank/DDBJ whole genome shotgun (WGS) entry which is preliminary data.</text>
</comment>
<dbReference type="Proteomes" id="UP001237592">
    <property type="component" value="Unassembled WGS sequence"/>
</dbReference>
<dbReference type="InterPro" id="IPR036390">
    <property type="entry name" value="WH_DNA-bd_sf"/>
</dbReference>
<dbReference type="Gene3D" id="1.10.10.10">
    <property type="entry name" value="Winged helix-like DNA-binding domain superfamily/Winged helix DNA-binding domain"/>
    <property type="match status" value="1"/>
</dbReference>
<dbReference type="PROSITE" id="PS50995">
    <property type="entry name" value="HTH_MARR_2"/>
    <property type="match status" value="1"/>
</dbReference>
<reference evidence="2 3" key="1">
    <citation type="submission" date="2023-08" db="EMBL/GenBank/DDBJ databases">
        <title>Draft genome sequence of Janthinobacterium lividum.</title>
        <authorList>
            <person name="Chun B.H."/>
            <person name="Lee Y."/>
        </authorList>
    </citation>
    <scope>NUCLEOTIDE SEQUENCE [LARGE SCALE GENOMIC DNA]</scope>
    <source>
        <strain evidence="2 3">AMJK</strain>
    </source>
</reference>
<dbReference type="RefSeq" id="WP_307778035.1">
    <property type="nucleotide sequence ID" value="NZ_JAVFKP010000001.1"/>
</dbReference>
<evidence type="ECO:0000313" key="3">
    <source>
        <dbReference type="Proteomes" id="UP001237592"/>
    </source>
</evidence>
<feature type="domain" description="HTH marR-type" evidence="1">
    <location>
        <begin position="17"/>
        <end position="149"/>
    </location>
</feature>
<dbReference type="PRINTS" id="PR00598">
    <property type="entry name" value="HTHMARR"/>
</dbReference>
<dbReference type="Pfam" id="PF12802">
    <property type="entry name" value="MarR_2"/>
    <property type="match status" value="1"/>
</dbReference>
<dbReference type="SMART" id="SM00347">
    <property type="entry name" value="HTH_MARR"/>
    <property type="match status" value="1"/>
</dbReference>
<evidence type="ECO:0000259" key="1">
    <source>
        <dbReference type="PROSITE" id="PS50995"/>
    </source>
</evidence>
<keyword evidence="3" id="KW-1185">Reference proteome</keyword>
<sequence length="161" mass="17416">MLYSFNRATPVIDFQKEQSAGHMTSRAARLFARVIERKLKLIGMAPGQLPVFYELANGAQLTQKALTVAAAVEQPTMAATLARMERDGLVSRQPDPSDGRSSLFGLTPAALQQSPLIKEAIHVSNREALAGFSAEEEHALLDMLSRIIANLDSKSTTPNPG</sequence>
<proteinExistence type="predicted"/>
<accession>A0ABU0XPX7</accession>